<accession>A0A1V4ES33</accession>
<feature type="transmembrane region" description="Helical" evidence="1">
    <location>
        <begin position="356"/>
        <end position="376"/>
    </location>
</feature>
<dbReference type="InterPro" id="IPR036259">
    <property type="entry name" value="MFS_trans_sf"/>
</dbReference>
<feature type="transmembrane region" description="Helical" evidence="1">
    <location>
        <begin position="112"/>
        <end position="135"/>
    </location>
</feature>
<keyword evidence="1" id="KW-1133">Transmembrane helix</keyword>
<evidence type="ECO:0000313" key="2">
    <source>
        <dbReference type="EMBL" id="OPG15743.1"/>
    </source>
</evidence>
<feature type="transmembrane region" description="Helical" evidence="1">
    <location>
        <begin position="25"/>
        <end position="48"/>
    </location>
</feature>
<dbReference type="EMBL" id="MWPS01000026">
    <property type="protein sequence ID" value="OPG15743.1"/>
    <property type="molecule type" value="Genomic_DNA"/>
</dbReference>
<gene>
    <name evidence="2" type="ORF">B2M26_08965</name>
</gene>
<feature type="transmembrane region" description="Helical" evidence="1">
    <location>
        <begin position="176"/>
        <end position="198"/>
    </location>
</feature>
<keyword evidence="1" id="KW-0812">Transmembrane</keyword>
<dbReference type="PANTHER" id="PTHR23526">
    <property type="entry name" value="INTEGRAL MEMBRANE TRANSPORT PROTEIN-RELATED"/>
    <property type="match status" value="1"/>
</dbReference>
<comment type="caution">
    <text evidence="2">The sequence shown here is derived from an EMBL/GenBank/DDBJ whole genome shotgun (WGS) entry which is preliminary data.</text>
</comment>
<feature type="transmembrane region" description="Helical" evidence="1">
    <location>
        <begin position="147"/>
        <end position="170"/>
    </location>
</feature>
<protein>
    <recommendedName>
        <fullName evidence="4">MFS transporter</fullName>
    </recommendedName>
</protein>
<dbReference type="RefSeq" id="WP_079290783.1">
    <property type="nucleotide sequence ID" value="NZ_MWPS01000026.1"/>
</dbReference>
<evidence type="ECO:0008006" key="4">
    <source>
        <dbReference type="Google" id="ProtNLM"/>
    </source>
</evidence>
<feature type="transmembrane region" description="Helical" evidence="1">
    <location>
        <begin position="382"/>
        <end position="405"/>
    </location>
</feature>
<feature type="transmembrane region" description="Helical" evidence="1">
    <location>
        <begin position="54"/>
        <end position="79"/>
    </location>
</feature>
<feature type="transmembrane region" description="Helical" evidence="1">
    <location>
        <begin position="310"/>
        <end position="332"/>
    </location>
</feature>
<proteinExistence type="predicted"/>
<dbReference type="InterPro" id="IPR052528">
    <property type="entry name" value="Sugar_transport-like"/>
</dbReference>
<sequence>MIRKKGGDILRFFFLKRLSTDARRLVGSNTLFIAGLGLSATFINVYLWRVDRSLLPLLLFNGFLDVGIPLAFIFCGFLAHRIKEPTLLRIGIIAVSIFFAVLLLAGKAAAHHAAWLGLLFGLGQGFYWYAFHVASFDCTRSDSRTDFHVVSGFFTSLVGMLTPFAAGLIIANSAKLTGYSLVFGCTFTLFVILFVQSFRLKHGPRRRTEFAEGFCFARDPDWRRVWFATVSFGLREGVYAFVIPILVFFSSKTEAGVGDYGLWTGIVALLSYGWIGRMKRHDFLKRFMIVPSIALGGFACVLLLGVKPIILTIFGASTALLFPFVMIPLTAVTQDEIDESERSSVRRAEYFISREVALGIGRVSGVLLLWVTLSIVPGVRGVLFISSILGFAYVVSSVFIAKVTYTDRRGIRSRSSQNARTPHTADAGAFVSMNRKDKRLRPMR</sequence>
<name>A0A1V4ES33_9BACL</name>
<dbReference type="SUPFAM" id="SSF103473">
    <property type="entry name" value="MFS general substrate transporter"/>
    <property type="match status" value="1"/>
</dbReference>
<evidence type="ECO:0000256" key="1">
    <source>
        <dbReference type="SAM" id="Phobius"/>
    </source>
</evidence>
<dbReference type="AlphaFoldDB" id="A0A1V4ES33"/>
<evidence type="ECO:0000313" key="3">
    <source>
        <dbReference type="Proteomes" id="UP000190229"/>
    </source>
</evidence>
<keyword evidence="3" id="KW-1185">Reference proteome</keyword>
<reference evidence="2 3" key="1">
    <citation type="submission" date="2017-02" db="EMBL/GenBank/DDBJ databases">
        <title>Draft genome of Acidibacillus ferrooxidans Huett2.</title>
        <authorList>
            <person name="Schopf S."/>
        </authorList>
    </citation>
    <scope>NUCLEOTIDE SEQUENCE [LARGE SCALE GENOMIC DNA]</scope>
    <source>
        <strain evidence="2 3">Huett2</strain>
    </source>
</reference>
<feature type="transmembrane region" description="Helical" evidence="1">
    <location>
        <begin position="287"/>
        <end position="304"/>
    </location>
</feature>
<feature type="transmembrane region" description="Helical" evidence="1">
    <location>
        <begin position="86"/>
        <end position="106"/>
    </location>
</feature>
<organism evidence="2 3">
    <name type="scientific">Ferroacidibacillus organovorans</name>
    <dbReference type="NCBI Taxonomy" id="1765683"/>
    <lineage>
        <taxon>Bacteria</taxon>
        <taxon>Bacillati</taxon>
        <taxon>Bacillota</taxon>
        <taxon>Bacilli</taxon>
        <taxon>Bacillales</taxon>
        <taxon>Alicyclobacillaceae</taxon>
        <taxon>Ferroacidibacillus</taxon>
    </lineage>
</organism>
<dbReference type="PANTHER" id="PTHR23526:SF2">
    <property type="entry name" value="MAJOR FACILITATOR SUPERFAMILY (MFS) PROFILE DOMAIN-CONTAINING PROTEIN"/>
    <property type="match status" value="1"/>
</dbReference>
<keyword evidence="1" id="KW-0472">Membrane</keyword>
<dbReference type="Gene3D" id="1.20.1250.20">
    <property type="entry name" value="MFS general substrate transporter like domains"/>
    <property type="match status" value="1"/>
</dbReference>
<feature type="transmembrane region" description="Helical" evidence="1">
    <location>
        <begin position="225"/>
        <end position="249"/>
    </location>
</feature>
<dbReference type="Proteomes" id="UP000190229">
    <property type="component" value="Unassembled WGS sequence"/>
</dbReference>
<feature type="transmembrane region" description="Helical" evidence="1">
    <location>
        <begin position="255"/>
        <end position="275"/>
    </location>
</feature>